<evidence type="ECO:0000313" key="1">
    <source>
        <dbReference type="EMBL" id="MBX46446.1"/>
    </source>
</evidence>
<dbReference type="EMBL" id="GGEC01065962">
    <property type="protein sequence ID" value="MBX46446.1"/>
    <property type="molecule type" value="Transcribed_RNA"/>
</dbReference>
<reference evidence="1" key="1">
    <citation type="submission" date="2018-02" db="EMBL/GenBank/DDBJ databases">
        <title>Rhizophora mucronata_Transcriptome.</title>
        <authorList>
            <person name="Meera S.P."/>
            <person name="Sreeshan A."/>
            <person name="Augustine A."/>
        </authorList>
    </citation>
    <scope>NUCLEOTIDE SEQUENCE</scope>
    <source>
        <tissue evidence="1">Leaf</tissue>
    </source>
</reference>
<protein>
    <submittedName>
        <fullName evidence="1">Uncharacterized protein</fullName>
    </submittedName>
</protein>
<proteinExistence type="predicted"/>
<accession>A0A2P2NVA3</accession>
<sequence length="30" mass="3368">MLSMCFISLISIWLNGLSSLIFCSALWSQC</sequence>
<organism evidence="1">
    <name type="scientific">Rhizophora mucronata</name>
    <name type="common">Asiatic mangrove</name>
    <dbReference type="NCBI Taxonomy" id="61149"/>
    <lineage>
        <taxon>Eukaryota</taxon>
        <taxon>Viridiplantae</taxon>
        <taxon>Streptophyta</taxon>
        <taxon>Embryophyta</taxon>
        <taxon>Tracheophyta</taxon>
        <taxon>Spermatophyta</taxon>
        <taxon>Magnoliopsida</taxon>
        <taxon>eudicotyledons</taxon>
        <taxon>Gunneridae</taxon>
        <taxon>Pentapetalae</taxon>
        <taxon>rosids</taxon>
        <taxon>fabids</taxon>
        <taxon>Malpighiales</taxon>
        <taxon>Rhizophoraceae</taxon>
        <taxon>Rhizophora</taxon>
    </lineage>
</organism>
<dbReference type="AlphaFoldDB" id="A0A2P2NVA3"/>
<name>A0A2P2NVA3_RHIMU</name>